<protein>
    <submittedName>
        <fullName evidence="3">Extracellular solute-binding protein</fullName>
    </submittedName>
</protein>
<keyword evidence="4" id="KW-1185">Reference proteome</keyword>
<dbReference type="PROSITE" id="PS51257">
    <property type="entry name" value="PROKAR_LIPOPROTEIN"/>
    <property type="match status" value="1"/>
</dbReference>
<dbReference type="GO" id="GO:0030288">
    <property type="term" value="C:outer membrane-bounded periplasmic space"/>
    <property type="evidence" value="ECO:0007669"/>
    <property type="project" value="TreeGrafter"/>
</dbReference>
<feature type="signal peptide" evidence="2">
    <location>
        <begin position="1"/>
        <end position="29"/>
    </location>
</feature>
<dbReference type="SUPFAM" id="SSF53850">
    <property type="entry name" value="Periplasmic binding protein-like II"/>
    <property type="match status" value="1"/>
</dbReference>
<dbReference type="EMBL" id="JAADZU010000009">
    <property type="protein sequence ID" value="NDK88863.1"/>
    <property type="molecule type" value="Genomic_DNA"/>
</dbReference>
<evidence type="ECO:0000313" key="3">
    <source>
        <dbReference type="EMBL" id="NDK88863.1"/>
    </source>
</evidence>
<evidence type="ECO:0000256" key="1">
    <source>
        <dbReference type="ARBA" id="ARBA00022729"/>
    </source>
</evidence>
<sequence>MRVARRVRMIGALGASVLAALAFTGCSSAVGGQSDEAASATVIQYNCPDQWANFPAVRAAFADESGITVPSDVKNSGQSLSALAAQRDHPQADVAYWGSNFGITAYDQGLTTPYSPAGSAEIPADLKSKDGSWTAVHYGVVAMLVNKKALGGLPVPQTWDDLLKPEYEDKVFYADPGKAAIGYYTAAAINLAKGGTTSDWQPAIDYFGKLKANGAQAPVNTTPAKAASGEYPILIDADFNGYAQKYDNGADLDVVIPSDGTVKVSYAVSLVKDGPNPAGAKKWMDFLLSDTGQQLFAKFYVHPVRGTMPADIAARMAPQSDYDKARTVDIGALAAAQDGFVTAYTAAISG</sequence>
<evidence type="ECO:0000256" key="2">
    <source>
        <dbReference type="SAM" id="SignalP"/>
    </source>
</evidence>
<dbReference type="PANTHER" id="PTHR30006:SF2">
    <property type="entry name" value="ABC TRANSPORTER SUBSTRATE-BINDING PROTEIN"/>
    <property type="match status" value="1"/>
</dbReference>
<accession>A0A7K3LL28</accession>
<dbReference type="PANTHER" id="PTHR30006">
    <property type="entry name" value="THIAMINE-BINDING PERIPLASMIC PROTEIN-RELATED"/>
    <property type="match status" value="1"/>
</dbReference>
<dbReference type="RefSeq" id="WP_157079381.1">
    <property type="nucleotide sequence ID" value="NZ_JAADZU010000009.1"/>
</dbReference>
<dbReference type="GO" id="GO:0030975">
    <property type="term" value="F:thiamine binding"/>
    <property type="evidence" value="ECO:0007669"/>
    <property type="project" value="TreeGrafter"/>
</dbReference>
<dbReference type="Gene3D" id="3.40.190.10">
    <property type="entry name" value="Periplasmic binding protein-like II"/>
    <property type="match status" value="2"/>
</dbReference>
<keyword evidence="1 2" id="KW-0732">Signal</keyword>
<proteinExistence type="predicted"/>
<dbReference type="Pfam" id="PF13343">
    <property type="entry name" value="SBP_bac_6"/>
    <property type="match status" value="1"/>
</dbReference>
<dbReference type="GO" id="GO:0030976">
    <property type="term" value="F:thiamine pyrophosphate binding"/>
    <property type="evidence" value="ECO:0007669"/>
    <property type="project" value="TreeGrafter"/>
</dbReference>
<dbReference type="GO" id="GO:0015888">
    <property type="term" value="P:thiamine transport"/>
    <property type="evidence" value="ECO:0007669"/>
    <property type="project" value="TreeGrafter"/>
</dbReference>
<organism evidence="3 4">
    <name type="scientific">Gordonia desulfuricans</name>
    <dbReference type="NCBI Taxonomy" id="89051"/>
    <lineage>
        <taxon>Bacteria</taxon>
        <taxon>Bacillati</taxon>
        <taxon>Actinomycetota</taxon>
        <taxon>Actinomycetes</taxon>
        <taxon>Mycobacteriales</taxon>
        <taxon>Gordoniaceae</taxon>
        <taxon>Gordonia</taxon>
    </lineage>
</organism>
<reference evidence="3 4" key="1">
    <citation type="submission" date="2020-01" db="EMBL/GenBank/DDBJ databases">
        <title>Investigation of new actinobacteria for the biodesulphurisation of diesel fuel.</title>
        <authorList>
            <person name="Athi Narayanan S.M."/>
        </authorList>
    </citation>
    <scope>NUCLEOTIDE SEQUENCE [LARGE SCALE GENOMIC DNA]</scope>
    <source>
        <strain evidence="3 4">213E</strain>
    </source>
</reference>
<dbReference type="Proteomes" id="UP000466307">
    <property type="component" value="Unassembled WGS sequence"/>
</dbReference>
<name>A0A7K3LL28_9ACTN</name>
<dbReference type="AlphaFoldDB" id="A0A7K3LL28"/>
<comment type="caution">
    <text evidence="3">The sequence shown here is derived from an EMBL/GenBank/DDBJ whole genome shotgun (WGS) entry which is preliminary data.</text>
</comment>
<evidence type="ECO:0000313" key="4">
    <source>
        <dbReference type="Proteomes" id="UP000466307"/>
    </source>
</evidence>
<feature type="chain" id="PRO_5029650676" evidence="2">
    <location>
        <begin position="30"/>
        <end position="350"/>
    </location>
</feature>
<gene>
    <name evidence="3" type="ORF">GYA93_04620</name>
</gene>